<dbReference type="PANTHER" id="PTHR11735">
    <property type="entry name" value="TRNA N6-ADENOSINE THREONYLCARBAMOYLTRANSFERASE"/>
    <property type="match status" value="1"/>
</dbReference>
<dbReference type="InterPro" id="IPR022496">
    <property type="entry name" value="T6A_TsaB"/>
</dbReference>
<dbReference type="STRING" id="1185766.SAMN05216224_101863"/>
<dbReference type="InterPro" id="IPR043129">
    <property type="entry name" value="ATPase_NBD"/>
</dbReference>
<organism evidence="2 3">
    <name type="scientific">Thioclava dalianensis</name>
    <dbReference type="NCBI Taxonomy" id="1185766"/>
    <lineage>
        <taxon>Bacteria</taxon>
        <taxon>Pseudomonadati</taxon>
        <taxon>Pseudomonadota</taxon>
        <taxon>Alphaproteobacteria</taxon>
        <taxon>Rhodobacterales</taxon>
        <taxon>Paracoccaceae</taxon>
        <taxon>Thioclava</taxon>
    </lineage>
</organism>
<dbReference type="OrthoDB" id="9809995at2"/>
<dbReference type="Proteomes" id="UP000027725">
    <property type="component" value="Unassembled WGS sequence"/>
</dbReference>
<dbReference type="GO" id="GO:0002949">
    <property type="term" value="P:tRNA threonylcarbamoyladenosine modification"/>
    <property type="evidence" value="ECO:0007669"/>
    <property type="project" value="InterPro"/>
</dbReference>
<dbReference type="Pfam" id="PF00814">
    <property type="entry name" value="TsaD"/>
    <property type="match status" value="1"/>
</dbReference>
<keyword evidence="3" id="KW-1185">Reference proteome</keyword>
<dbReference type="RefSeq" id="WP_038067129.1">
    <property type="nucleotide sequence ID" value="NZ_FOVB01000001.1"/>
</dbReference>
<dbReference type="GO" id="GO:0005829">
    <property type="term" value="C:cytosol"/>
    <property type="evidence" value="ECO:0007669"/>
    <property type="project" value="TreeGrafter"/>
</dbReference>
<sequence>MPDALILGFDTSASHCGAALLSGDRCIAARHEEMSRGQAERLMPMLEEVLAEAGIGWRDLARIGVGIGPGNFTGVRIAVSAARGLALSLGIPAIGVSVLDALSADSSGPVLAASAAPRGRAYLQGYRMAAPVTLELCALDALDPDWAEPDLTCIGSAAAEVAQVLGAKVAPAAHAPAEAVARIAALREVVPGTRPAPLYLRAADAAPPSDPPPVILD</sequence>
<evidence type="ECO:0000313" key="2">
    <source>
        <dbReference type="EMBL" id="KEP69149.1"/>
    </source>
</evidence>
<gene>
    <name evidence="2" type="ORF">DL1_05260</name>
</gene>
<dbReference type="eggNOG" id="COG1214">
    <property type="taxonomic scope" value="Bacteria"/>
</dbReference>
<name>A0A074TBQ5_9RHOB</name>
<evidence type="ECO:0000313" key="3">
    <source>
        <dbReference type="Proteomes" id="UP000027725"/>
    </source>
</evidence>
<protein>
    <submittedName>
        <fullName evidence="2">Peptidase M22</fullName>
    </submittedName>
</protein>
<proteinExistence type="predicted"/>
<dbReference type="AlphaFoldDB" id="A0A074TBQ5"/>
<dbReference type="SUPFAM" id="SSF53067">
    <property type="entry name" value="Actin-like ATPase domain"/>
    <property type="match status" value="1"/>
</dbReference>
<dbReference type="EMBL" id="JHEH01000017">
    <property type="protein sequence ID" value="KEP69149.1"/>
    <property type="molecule type" value="Genomic_DNA"/>
</dbReference>
<evidence type="ECO:0000259" key="1">
    <source>
        <dbReference type="Pfam" id="PF00814"/>
    </source>
</evidence>
<comment type="caution">
    <text evidence="2">The sequence shown here is derived from an EMBL/GenBank/DDBJ whole genome shotgun (WGS) entry which is preliminary data.</text>
</comment>
<dbReference type="PANTHER" id="PTHR11735:SF11">
    <property type="entry name" value="TRNA THREONYLCARBAMOYLADENOSINE BIOSYNTHESIS PROTEIN TSAB"/>
    <property type="match status" value="1"/>
</dbReference>
<accession>A0A074TBQ5</accession>
<reference evidence="2 3" key="1">
    <citation type="submission" date="2014-03" db="EMBL/GenBank/DDBJ databases">
        <title>The draft genome sequence of Thioclava dalianensis DLFJ1-1.</title>
        <authorList>
            <person name="Lai Q."/>
            <person name="Shao Z."/>
        </authorList>
    </citation>
    <scope>NUCLEOTIDE SEQUENCE [LARGE SCALE GENOMIC DNA]</scope>
    <source>
        <strain evidence="2 3">DLFJ1-1</strain>
    </source>
</reference>
<dbReference type="NCBIfam" id="TIGR03725">
    <property type="entry name" value="T6A_YeaZ"/>
    <property type="match status" value="1"/>
</dbReference>
<feature type="domain" description="Gcp-like" evidence="1">
    <location>
        <begin position="32"/>
        <end position="107"/>
    </location>
</feature>
<dbReference type="Gene3D" id="3.30.420.40">
    <property type="match status" value="2"/>
</dbReference>
<dbReference type="InterPro" id="IPR000905">
    <property type="entry name" value="Gcp-like_dom"/>
</dbReference>